<dbReference type="AlphaFoldDB" id="A0A397P7Y5"/>
<proteinExistence type="predicted"/>
<sequence length="74" mass="7946">MRDRKPGIIWRAALLAITAGMIVAYADPAPRIAHATITDEVALDRAARQVAGLLERATRPLSASMAKVDAIIPR</sequence>
<comment type="caution">
    <text evidence="1">The sequence shown here is derived from an EMBL/GenBank/DDBJ whole genome shotgun (WGS) entry which is preliminary data.</text>
</comment>
<reference evidence="1 2" key="1">
    <citation type="submission" date="2018-08" db="EMBL/GenBank/DDBJ databases">
        <title>Genomic Encyclopedia of Type Strains, Phase IV (KMG-IV): sequencing the most valuable type-strain genomes for metagenomic binning, comparative biology and taxonomic classification.</title>
        <authorList>
            <person name="Goeker M."/>
        </authorList>
    </citation>
    <scope>NUCLEOTIDE SEQUENCE [LARGE SCALE GENOMIC DNA]</scope>
    <source>
        <strain evidence="1 2">DSM 25527</strain>
    </source>
</reference>
<organism evidence="1 2">
    <name type="scientific">Hephaestia caeni</name>
    <dbReference type="NCBI Taxonomy" id="645617"/>
    <lineage>
        <taxon>Bacteria</taxon>
        <taxon>Pseudomonadati</taxon>
        <taxon>Pseudomonadota</taxon>
        <taxon>Alphaproteobacteria</taxon>
        <taxon>Sphingomonadales</taxon>
        <taxon>Sphingomonadaceae</taxon>
        <taxon>Hephaestia</taxon>
    </lineage>
</organism>
<gene>
    <name evidence="1" type="ORF">DFR49_0189</name>
</gene>
<dbReference type="EMBL" id="QXDC01000002">
    <property type="protein sequence ID" value="RIA45666.1"/>
    <property type="molecule type" value="Genomic_DNA"/>
</dbReference>
<protein>
    <submittedName>
        <fullName evidence="1">Uncharacterized protein</fullName>
    </submittedName>
</protein>
<accession>A0A397P7Y5</accession>
<name>A0A397P7Y5_9SPHN</name>
<evidence type="ECO:0000313" key="2">
    <source>
        <dbReference type="Proteomes" id="UP000266568"/>
    </source>
</evidence>
<keyword evidence="2" id="KW-1185">Reference proteome</keyword>
<dbReference type="Proteomes" id="UP000266568">
    <property type="component" value="Unassembled WGS sequence"/>
</dbReference>
<dbReference type="RefSeq" id="WP_119034182.1">
    <property type="nucleotide sequence ID" value="NZ_QXDC01000002.1"/>
</dbReference>
<evidence type="ECO:0000313" key="1">
    <source>
        <dbReference type="EMBL" id="RIA45666.1"/>
    </source>
</evidence>